<gene>
    <name evidence="15" type="ORF">AAG570_004026</name>
</gene>
<dbReference type="PANTHER" id="PTHR24291:SF189">
    <property type="entry name" value="CYTOCHROME P450 4C3-RELATED"/>
    <property type="match status" value="1"/>
</dbReference>
<dbReference type="GO" id="GO:0004497">
    <property type="term" value="F:monooxygenase activity"/>
    <property type="evidence" value="ECO:0007669"/>
    <property type="project" value="UniProtKB-KW"/>
</dbReference>
<dbReference type="GO" id="GO:0046872">
    <property type="term" value="F:metal ion binding"/>
    <property type="evidence" value="ECO:0007669"/>
    <property type="project" value="UniProtKB-KW"/>
</dbReference>
<keyword evidence="6 13" id="KW-0479">Metal-binding</keyword>
<comment type="subcellular location">
    <subcellularLocation>
        <location evidence="3">Endoplasmic reticulum membrane</location>
        <topology evidence="3">Peripheral membrane protein</topology>
    </subcellularLocation>
    <subcellularLocation>
        <location evidence="2">Microsome membrane</location>
        <topology evidence="2">Peripheral membrane protein</topology>
    </subcellularLocation>
</comment>
<evidence type="ECO:0000256" key="1">
    <source>
        <dbReference type="ARBA" id="ARBA00001971"/>
    </source>
</evidence>
<comment type="similarity">
    <text evidence="4 14">Belongs to the cytochrome P450 family.</text>
</comment>
<comment type="caution">
    <text evidence="15">The sequence shown here is derived from an EMBL/GenBank/DDBJ whole genome shotgun (WGS) entry which is preliminary data.</text>
</comment>
<dbReference type="SUPFAM" id="SSF48264">
    <property type="entry name" value="Cytochrome P450"/>
    <property type="match status" value="1"/>
</dbReference>
<keyword evidence="9 14" id="KW-0560">Oxidoreductase</keyword>
<evidence type="ECO:0000313" key="16">
    <source>
        <dbReference type="Proteomes" id="UP001558652"/>
    </source>
</evidence>
<keyword evidence="12" id="KW-0472">Membrane</keyword>
<evidence type="ECO:0008006" key="17">
    <source>
        <dbReference type="Google" id="ProtNLM"/>
    </source>
</evidence>
<accession>A0ABD0Y2P5</accession>
<dbReference type="InterPro" id="IPR017972">
    <property type="entry name" value="Cyt_P450_CS"/>
</dbReference>
<evidence type="ECO:0000313" key="15">
    <source>
        <dbReference type="EMBL" id="KAL1117711.1"/>
    </source>
</evidence>
<evidence type="ECO:0000256" key="3">
    <source>
        <dbReference type="ARBA" id="ARBA00004406"/>
    </source>
</evidence>
<evidence type="ECO:0000256" key="10">
    <source>
        <dbReference type="ARBA" id="ARBA00023004"/>
    </source>
</evidence>
<dbReference type="EMBL" id="JBFDAA010000015">
    <property type="protein sequence ID" value="KAL1117711.1"/>
    <property type="molecule type" value="Genomic_DNA"/>
</dbReference>
<evidence type="ECO:0000256" key="6">
    <source>
        <dbReference type="ARBA" id="ARBA00022723"/>
    </source>
</evidence>
<comment type="cofactor">
    <cofactor evidence="1 13">
        <name>heme</name>
        <dbReference type="ChEBI" id="CHEBI:30413"/>
    </cofactor>
</comment>
<dbReference type="InterPro" id="IPR001128">
    <property type="entry name" value="Cyt_P450"/>
</dbReference>
<evidence type="ECO:0000256" key="7">
    <source>
        <dbReference type="ARBA" id="ARBA00022824"/>
    </source>
</evidence>
<dbReference type="Pfam" id="PF00067">
    <property type="entry name" value="p450"/>
    <property type="match status" value="1"/>
</dbReference>
<dbReference type="AlphaFoldDB" id="A0ABD0Y2P5"/>
<dbReference type="InterPro" id="IPR036396">
    <property type="entry name" value="Cyt_P450_sf"/>
</dbReference>
<evidence type="ECO:0000256" key="5">
    <source>
        <dbReference type="ARBA" id="ARBA00022617"/>
    </source>
</evidence>
<keyword evidence="5 13" id="KW-0349">Heme</keyword>
<dbReference type="PROSITE" id="PS00086">
    <property type="entry name" value="CYTOCHROME_P450"/>
    <property type="match status" value="1"/>
</dbReference>
<dbReference type="Proteomes" id="UP001558652">
    <property type="component" value="Unassembled WGS sequence"/>
</dbReference>
<evidence type="ECO:0000256" key="13">
    <source>
        <dbReference type="PIRSR" id="PIRSR602401-1"/>
    </source>
</evidence>
<dbReference type="GO" id="GO:0005789">
    <property type="term" value="C:endoplasmic reticulum membrane"/>
    <property type="evidence" value="ECO:0007669"/>
    <property type="project" value="UniProtKB-SubCell"/>
</dbReference>
<keyword evidence="10 13" id="KW-0408">Iron</keyword>
<dbReference type="InterPro" id="IPR002401">
    <property type="entry name" value="Cyt_P450_E_grp-I"/>
</dbReference>
<dbReference type="PANTHER" id="PTHR24291">
    <property type="entry name" value="CYTOCHROME P450 FAMILY 4"/>
    <property type="match status" value="1"/>
</dbReference>
<keyword evidence="8" id="KW-0492">Microsome</keyword>
<feature type="binding site" description="axial binding residue" evidence="13">
    <location>
        <position position="445"/>
    </location>
    <ligand>
        <name>heme</name>
        <dbReference type="ChEBI" id="CHEBI:30413"/>
    </ligand>
    <ligandPart>
        <name>Fe</name>
        <dbReference type="ChEBI" id="CHEBI:18248"/>
    </ligandPart>
</feature>
<sequence length="500" mass="57535">MVVTVAGVIWLVGYNWKRRRTISLMAKIPGLPSLPLIGNCIEINVEHDEILTRIASTRHLWGRKYGFCKAWFAHRPYVFVSKATSLEPILGNGKFLEKSHEYTFLHQWLGTGLLTSSGHKWQTRRKILTPAFHFRILDDFLEVFWEQSCILTKILEDRGPYGETFNLFPFITLCALDIICETAMGQKVNAQISSSSEYVKAVYELSSLVQNRQAKIWLQPEWMFRLSSSFSNHRRCVRTVHEFSNRVSELKKIDIIRTLLCKQFILKINLGGKKRLAFLDLLLESSQEGKILSDEDIREEVDTFMFEGHDTTAAAIAWLLFLLSLHQDIQDRVVSELDSIFGDSLRAPRMKDLNQMKYLEQCIKEALRLYPSVPLFARKISEDVTVGPYVLPAGTSVMVVTYQLHRDPDIFPNPEAFNPDNFCPDRVQGRHPYAYIPFSAGPRNCIGQKFAILEEKVVVSSVLRKFKLEAVDRRENLTLLGELILRPKHGLSIKIYPRKL</sequence>
<reference evidence="15 16" key="1">
    <citation type="submission" date="2024-07" db="EMBL/GenBank/DDBJ databases">
        <title>Chromosome-level genome assembly of the water stick insect Ranatra chinensis (Heteroptera: Nepidae).</title>
        <authorList>
            <person name="Liu X."/>
        </authorList>
    </citation>
    <scope>NUCLEOTIDE SEQUENCE [LARGE SCALE GENOMIC DNA]</scope>
    <source>
        <strain evidence="15">Cailab_2021Rc</strain>
        <tissue evidence="15">Muscle</tissue>
    </source>
</reference>
<protein>
    <recommendedName>
        <fullName evidence="17">Cytochrome P450</fullName>
    </recommendedName>
</protein>
<keyword evidence="11 14" id="KW-0503">Monooxygenase</keyword>
<evidence type="ECO:0000256" key="8">
    <source>
        <dbReference type="ARBA" id="ARBA00022848"/>
    </source>
</evidence>
<dbReference type="PRINTS" id="PR00385">
    <property type="entry name" value="P450"/>
</dbReference>
<dbReference type="Gene3D" id="1.10.630.10">
    <property type="entry name" value="Cytochrome P450"/>
    <property type="match status" value="1"/>
</dbReference>
<dbReference type="PRINTS" id="PR00463">
    <property type="entry name" value="EP450I"/>
</dbReference>
<organism evidence="15 16">
    <name type="scientific">Ranatra chinensis</name>
    <dbReference type="NCBI Taxonomy" id="642074"/>
    <lineage>
        <taxon>Eukaryota</taxon>
        <taxon>Metazoa</taxon>
        <taxon>Ecdysozoa</taxon>
        <taxon>Arthropoda</taxon>
        <taxon>Hexapoda</taxon>
        <taxon>Insecta</taxon>
        <taxon>Pterygota</taxon>
        <taxon>Neoptera</taxon>
        <taxon>Paraneoptera</taxon>
        <taxon>Hemiptera</taxon>
        <taxon>Heteroptera</taxon>
        <taxon>Panheteroptera</taxon>
        <taxon>Nepomorpha</taxon>
        <taxon>Nepidae</taxon>
        <taxon>Ranatrinae</taxon>
        <taxon>Ranatra</taxon>
    </lineage>
</organism>
<evidence type="ECO:0000256" key="2">
    <source>
        <dbReference type="ARBA" id="ARBA00004174"/>
    </source>
</evidence>
<keyword evidence="7" id="KW-0256">Endoplasmic reticulum</keyword>
<evidence type="ECO:0000256" key="9">
    <source>
        <dbReference type="ARBA" id="ARBA00023002"/>
    </source>
</evidence>
<dbReference type="InterPro" id="IPR050196">
    <property type="entry name" value="Cytochrome_P450_Monoox"/>
</dbReference>
<proteinExistence type="inferred from homology"/>
<evidence type="ECO:0000256" key="11">
    <source>
        <dbReference type="ARBA" id="ARBA00023033"/>
    </source>
</evidence>
<keyword evidence="16" id="KW-1185">Reference proteome</keyword>
<name>A0ABD0Y2P5_9HEMI</name>
<evidence type="ECO:0000256" key="4">
    <source>
        <dbReference type="ARBA" id="ARBA00010617"/>
    </source>
</evidence>
<evidence type="ECO:0000256" key="12">
    <source>
        <dbReference type="ARBA" id="ARBA00023136"/>
    </source>
</evidence>
<evidence type="ECO:0000256" key="14">
    <source>
        <dbReference type="RuleBase" id="RU000461"/>
    </source>
</evidence>